<dbReference type="PROSITE" id="PS50097">
    <property type="entry name" value="BTB"/>
    <property type="match status" value="1"/>
</dbReference>
<dbReference type="OrthoDB" id="3027208at2759"/>
<keyword evidence="3" id="KW-1185">Reference proteome</keyword>
<dbReference type="PANTHER" id="PTHR22744:SF17">
    <property type="entry name" value="BTB DOMAIN-CONTAINING PROTEIN"/>
    <property type="match status" value="1"/>
</dbReference>
<dbReference type="CDD" id="cd18186">
    <property type="entry name" value="BTB_POZ_ZBTB_KLHL-like"/>
    <property type="match status" value="1"/>
</dbReference>
<evidence type="ECO:0000259" key="1">
    <source>
        <dbReference type="PROSITE" id="PS50097"/>
    </source>
</evidence>
<dbReference type="SUPFAM" id="SSF54695">
    <property type="entry name" value="POZ domain"/>
    <property type="match status" value="1"/>
</dbReference>
<sequence length="286" mass="33299">MAENKKYENSKVHYFEDGNILLIAESTIFKVHRGILAHSSVVFNDMFKIATEDDARTPEITLAESASELELLLSFMYPPKVRINWQIIQKLLQLADKYIIESIPNDVKNFLELRFHEKPIVSLIVAEKHSFSQIYKKSFMLVLDELLESINVPNFIDLSKETIIKLQKCWFIYIQGLGQLNDLYSMTFIPRRQHTCGERKAHNSKINDKIEEKLQKIHVFPPPRPSEVLEDLLDLHSLSLGYSDDHIISAYLDRNIEKCLGKFERLDLGYNSKFNGKSDRNYLSFD</sequence>
<proteinExistence type="predicted"/>
<dbReference type="SMART" id="SM00225">
    <property type="entry name" value="BTB"/>
    <property type="match status" value="1"/>
</dbReference>
<reference evidence="2" key="1">
    <citation type="submission" date="2021-06" db="EMBL/GenBank/DDBJ databases">
        <authorList>
            <person name="Kallberg Y."/>
            <person name="Tangrot J."/>
            <person name="Rosling A."/>
        </authorList>
    </citation>
    <scope>NUCLEOTIDE SEQUENCE</scope>
    <source>
        <strain evidence="2">FL130A</strain>
    </source>
</reference>
<name>A0A9N9AY05_9GLOM</name>
<dbReference type="Gene3D" id="3.30.710.10">
    <property type="entry name" value="Potassium Channel Kv1.1, Chain A"/>
    <property type="match status" value="1"/>
</dbReference>
<comment type="caution">
    <text evidence="2">The sequence shown here is derived from an EMBL/GenBank/DDBJ whole genome shotgun (WGS) entry which is preliminary data.</text>
</comment>
<dbReference type="Proteomes" id="UP000789508">
    <property type="component" value="Unassembled WGS sequence"/>
</dbReference>
<dbReference type="Pfam" id="PF00651">
    <property type="entry name" value="BTB"/>
    <property type="match status" value="1"/>
</dbReference>
<accession>A0A9N9AY05</accession>
<organism evidence="2 3">
    <name type="scientific">Ambispora leptoticha</name>
    <dbReference type="NCBI Taxonomy" id="144679"/>
    <lineage>
        <taxon>Eukaryota</taxon>
        <taxon>Fungi</taxon>
        <taxon>Fungi incertae sedis</taxon>
        <taxon>Mucoromycota</taxon>
        <taxon>Glomeromycotina</taxon>
        <taxon>Glomeromycetes</taxon>
        <taxon>Archaeosporales</taxon>
        <taxon>Ambisporaceae</taxon>
        <taxon>Ambispora</taxon>
    </lineage>
</organism>
<evidence type="ECO:0000313" key="2">
    <source>
        <dbReference type="EMBL" id="CAG8544822.1"/>
    </source>
</evidence>
<dbReference type="InterPro" id="IPR000210">
    <property type="entry name" value="BTB/POZ_dom"/>
</dbReference>
<gene>
    <name evidence="2" type="ORF">ALEPTO_LOCUS5589</name>
</gene>
<dbReference type="EMBL" id="CAJVPS010001611">
    <property type="protein sequence ID" value="CAG8544822.1"/>
    <property type="molecule type" value="Genomic_DNA"/>
</dbReference>
<dbReference type="PANTHER" id="PTHR22744">
    <property type="entry name" value="HELIX LOOP HELIX PROTEIN 21-RELATED"/>
    <property type="match status" value="1"/>
</dbReference>
<feature type="domain" description="BTB" evidence="1">
    <location>
        <begin position="18"/>
        <end position="85"/>
    </location>
</feature>
<dbReference type="InterPro" id="IPR011333">
    <property type="entry name" value="SKP1/BTB/POZ_sf"/>
</dbReference>
<evidence type="ECO:0000313" key="3">
    <source>
        <dbReference type="Proteomes" id="UP000789508"/>
    </source>
</evidence>
<protein>
    <submittedName>
        <fullName evidence="2">13979_t:CDS:1</fullName>
    </submittedName>
</protein>
<dbReference type="AlphaFoldDB" id="A0A9N9AY05"/>